<sequence length="110" mass="11840">MGREEFLARVAFPTPAGLVVIVAWQTQPLLGWSVYGRGAEPQPMQPRGDLAEDEMAAIALLEAGRGQQRYVTDLRRARSRRTTLVSRFGLAAPGTGPSANRCESAGKGDT</sequence>
<dbReference type="AlphaFoldDB" id="A0A1G9AG42"/>
<feature type="region of interest" description="Disordered" evidence="1">
    <location>
        <begin position="89"/>
        <end position="110"/>
    </location>
</feature>
<organism evidence="2 3">
    <name type="scientific">Aliiruegeria lutimaris</name>
    <dbReference type="NCBI Taxonomy" id="571298"/>
    <lineage>
        <taxon>Bacteria</taxon>
        <taxon>Pseudomonadati</taxon>
        <taxon>Pseudomonadota</taxon>
        <taxon>Alphaproteobacteria</taxon>
        <taxon>Rhodobacterales</taxon>
        <taxon>Roseobacteraceae</taxon>
        <taxon>Aliiruegeria</taxon>
    </lineage>
</organism>
<reference evidence="2 3" key="1">
    <citation type="submission" date="2016-10" db="EMBL/GenBank/DDBJ databases">
        <authorList>
            <person name="de Groot N.N."/>
        </authorList>
    </citation>
    <scope>NUCLEOTIDE SEQUENCE [LARGE SCALE GENOMIC DNA]</scope>
    <source>
        <strain evidence="2 3">DSM 25294</strain>
    </source>
</reference>
<evidence type="ECO:0000313" key="3">
    <source>
        <dbReference type="Proteomes" id="UP000199382"/>
    </source>
</evidence>
<evidence type="ECO:0000256" key="1">
    <source>
        <dbReference type="SAM" id="MobiDB-lite"/>
    </source>
</evidence>
<dbReference type="STRING" id="571298.SAMN04488026_103523"/>
<keyword evidence="3" id="KW-1185">Reference proteome</keyword>
<name>A0A1G9AG42_9RHOB</name>
<accession>A0A1G9AG42</accession>
<dbReference type="Proteomes" id="UP000199382">
    <property type="component" value="Unassembled WGS sequence"/>
</dbReference>
<evidence type="ECO:0000313" key="2">
    <source>
        <dbReference type="EMBL" id="SDK25520.1"/>
    </source>
</evidence>
<dbReference type="EMBL" id="FNEK01000035">
    <property type="protein sequence ID" value="SDK25520.1"/>
    <property type="molecule type" value="Genomic_DNA"/>
</dbReference>
<gene>
    <name evidence="2" type="ORF">SAMN04488026_103523</name>
</gene>
<dbReference type="RefSeq" id="WP_093158383.1">
    <property type="nucleotide sequence ID" value="NZ_FNEK01000035.1"/>
</dbReference>
<proteinExistence type="predicted"/>
<protein>
    <submittedName>
        <fullName evidence="2">Uncharacterized protein</fullName>
    </submittedName>
</protein>